<sequence>MLLNLHSGRLQSGPGESLSCMLLFRDWLRRDRCGPLTYPDISDAGCQATRMACGIDEQHITKMDQKDISISVRVFIADDSSLIRERVASMLGASAMTIVGQAETPQDSIEGILAVYPDVVVLDVQLEGGSGLQVLRAIRHAAPSIAFVVFSNSSDPGYRKRYLGAGADGFLDKTHEFDQLAQAVFNASQHTDY</sequence>
<accession>A0AAU7LPN8</accession>
<dbReference type="PANTHER" id="PTHR44591">
    <property type="entry name" value="STRESS RESPONSE REGULATOR PROTEIN 1"/>
    <property type="match status" value="1"/>
</dbReference>
<evidence type="ECO:0000256" key="1">
    <source>
        <dbReference type="ARBA" id="ARBA00022553"/>
    </source>
</evidence>
<evidence type="ECO:0000259" key="3">
    <source>
        <dbReference type="PROSITE" id="PS50110"/>
    </source>
</evidence>
<protein>
    <submittedName>
        <fullName evidence="4">Response regulator transcription factor</fullName>
    </submittedName>
</protein>
<dbReference type="InterPro" id="IPR050595">
    <property type="entry name" value="Bact_response_regulator"/>
</dbReference>
<feature type="modified residue" description="4-aspartylphosphate" evidence="2">
    <location>
        <position position="123"/>
    </location>
</feature>
<evidence type="ECO:0000256" key="2">
    <source>
        <dbReference type="PROSITE-ProRule" id="PRU00169"/>
    </source>
</evidence>
<dbReference type="InterPro" id="IPR001789">
    <property type="entry name" value="Sig_transdc_resp-reg_receiver"/>
</dbReference>
<reference evidence="4" key="1">
    <citation type="submission" date="2024-05" db="EMBL/GenBank/DDBJ databases">
        <authorList>
            <person name="Bunk B."/>
            <person name="Swiderski J."/>
            <person name="Sproer C."/>
            <person name="Thiel V."/>
        </authorList>
    </citation>
    <scope>NUCLEOTIDE SEQUENCE</scope>
    <source>
        <strain evidence="4">DSM 17735</strain>
    </source>
</reference>
<dbReference type="InterPro" id="IPR011006">
    <property type="entry name" value="CheY-like_superfamily"/>
</dbReference>
<dbReference type="EMBL" id="CP157675">
    <property type="protein sequence ID" value="XBP69585.1"/>
    <property type="molecule type" value="Genomic_DNA"/>
</dbReference>
<evidence type="ECO:0000313" key="4">
    <source>
        <dbReference type="EMBL" id="XBP69585.1"/>
    </source>
</evidence>
<keyword evidence="1 2" id="KW-0597">Phosphoprotein</keyword>
<dbReference type="PROSITE" id="PS50110">
    <property type="entry name" value="RESPONSE_REGULATORY"/>
    <property type="match status" value="1"/>
</dbReference>
<dbReference type="GO" id="GO:0000160">
    <property type="term" value="P:phosphorelay signal transduction system"/>
    <property type="evidence" value="ECO:0007669"/>
    <property type="project" value="InterPro"/>
</dbReference>
<gene>
    <name evidence="4" type="ORF">ABLV49_17085</name>
</gene>
<dbReference type="PANTHER" id="PTHR44591:SF3">
    <property type="entry name" value="RESPONSE REGULATORY DOMAIN-CONTAINING PROTEIN"/>
    <property type="match status" value="1"/>
</dbReference>
<dbReference type="SMART" id="SM00448">
    <property type="entry name" value="REC"/>
    <property type="match status" value="1"/>
</dbReference>
<name>A0AAU7LPN8_9BURK</name>
<dbReference type="SUPFAM" id="SSF52172">
    <property type="entry name" value="CheY-like"/>
    <property type="match status" value="1"/>
</dbReference>
<dbReference type="Pfam" id="PF00072">
    <property type="entry name" value="Response_reg"/>
    <property type="match status" value="1"/>
</dbReference>
<organism evidence="4">
    <name type="scientific">Polaromonas hydrogenivorans</name>
    <dbReference type="NCBI Taxonomy" id="335476"/>
    <lineage>
        <taxon>Bacteria</taxon>
        <taxon>Pseudomonadati</taxon>
        <taxon>Pseudomonadota</taxon>
        <taxon>Betaproteobacteria</taxon>
        <taxon>Burkholderiales</taxon>
        <taxon>Comamonadaceae</taxon>
        <taxon>Polaromonas</taxon>
    </lineage>
</organism>
<dbReference type="CDD" id="cd17535">
    <property type="entry name" value="REC_NarL-like"/>
    <property type="match status" value="1"/>
</dbReference>
<dbReference type="InterPro" id="IPR058245">
    <property type="entry name" value="NreC/VraR/RcsB-like_REC"/>
</dbReference>
<proteinExistence type="predicted"/>
<feature type="domain" description="Response regulatory" evidence="3">
    <location>
        <begin position="73"/>
        <end position="188"/>
    </location>
</feature>
<dbReference type="AlphaFoldDB" id="A0AAU7LPN8"/>
<dbReference type="Gene3D" id="3.40.50.2300">
    <property type="match status" value="1"/>
</dbReference>
<dbReference type="RefSeq" id="WP_349278306.1">
    <property type="nucleotide sequence ID" value="NZ_CP157675.1"/>
</dbReference>